<sequence>MKNAAQWISNQSHILTDHFDDKSKKHAMSINSKTIARSLAVEKLIDAKTNLRNRNARGWQRDSFQRIRGYDFNDNVDSTAPYFVRSWAPKLARNSTNRDLA</sequence>
<dbReference type="EMBL" id="CM009291">
    <property type="protein sequence ID" value="RQO86840.1"/>
    <property type="molecule type" value="Genomic_DNA"/>
</dbReference>
<dbReference type="AlphaFoldDB" id="A0A3N7ERA0"/>
<evidence type="ECO:0000313" key="2">
    <source>
        <dbReference type="Proteomes" id="UP000006729"/>
    </source>
</evidence>
<reference evidence="1" key="2">
    <citation type="submission" date="2017-07" db="EMBL/GenBank/DDBJ databases">
        <title>WGS assembly of Populus trichocarpa.</title>
        <authorList>
            <person name="Tuskan G."/>
            <person name="Difazio S."/>
            <person name="Jansson S."/>
            <person name="Bohlmann J."/>
            <person name="Grigoriev I."/>
            <person name="Hellsten U."/>
            <person name="Putnam N."/>
            <person name="Ralph S."/>
            <person name="Rombauts S."/>
            <person name="Salamov A."/>
            <person name="Schein J."/>
            <person name="Sterck L."/>
            <person name="Aerts A."/>
            <person name="Bhalerao R."/>
            <person name="Bhalerao R."/>
            <person name="Blaudez D."/>
            <person name="Boerjan W."/>
            <person name="Brun A."/>
            <person name="Brunner A."/>
            <person name="Busov V."/>
            <person name="Campbell M."/>
            <person name="Carlson J."/>
            <person name="Chalot M."/>
            <person name="Chapman J."/>
            <person name="Chen G."/>
            <person name="Cooper D."/>
            <person name="Coutinho P."/>
            <person name="Couturier J."/>
            <person name="Covert S."/>
            <person name="Cronk Q."/>
            <person name="Cunningham R."/>
            <person name="Davis J."/>
            <person name="Degroeve S."/>
            <person name="Dejardin A."/>
            <person name="Depamphilis C."/>
            <person name="Detter J."/>
            <person name="Dirks B."/>
            <person name="Dubchak I."/>
            <person name="Duplessis S."/>
            <person name="Ehlting J."/>
            <person name="Ellis B."/>
            <person name="Gendler K."/>
            <person name="Goodstein D."/>
            <person name="Gribskov M."/>
            <person name="Grimwood J."/>
            <person name="Groover A."/>
            <person name="Gunter L."/>
            <person name="Hamberger B."/>
            <person name="Heinze B."/>
            <person name="Helariutta Y."/>
            <person name="Henrissat B."/>
            <person name="Holligan D."/>
            <person name="Holt R."/>
            <person name="Huang W."/>
            <person name="Islam-Faridi N."/>
            <person name="Jones S."/>
            <person name="Jones-Rhoades M."/>
            <person name="Jorgensen R."/>
            <person name="Joshi C."/>
            <person name="Kangasjarvi J."/>
            <person name="Karlsson J."/>
            <person name="Kelleher C."/>
            <person name="Kirkpatrick R."/>
            <person name="Kirst M."/>
            <person name="Kohler A."/>
            <person name="Kalluri U."/>
            <person name="Larimer F."/>
            <person name="Leebens-Mack J."/>
            <person name="Leple J."/>
            <person name="Locascio P."/>
            <person name="Lou Y."/>
            <person name="Lucas S."/>
            <person name="Martin F."/>
            <person name="Montanini B."/>
            <person name="Napoli C."/>
            <person name="Nelson D."/>
            <person name="Nelson C."/>
            <person name="Nieminen K."/>
            <person name="Nilsson O."/>
            <person name="Pereda V."/>
            <person name="Peter G."/>
            <person name="Philippe R."/>
            <person name="Pilate G."/>
            <person name="Poliakov A."/>
            <person name="Razumovskaya J."/>
            <person name="Richardson P."/>
            <person name="Rinaldi C."/>
            <person name="Ritland K."/>
            <person name="Rouze P."/>
            <person name="Ryaboy D."/>
            <person name="Schmutz J."/>
            <person name="Schrader J."/>
            <person name="Segerman B."/>
            <person name="Shin H."/>
            <person name="Siddiqui A."/>
            <person name="Sterky F."/>
            <person name="Terry A."/>
            <person name="Tsai C."/>
            <person name="Uberbacher E."/>
            <person name="Unneberg P."/>
            <person name="Vahala J."/>
            <person name="Wall K."/>
            <person name="Wessler S."/>
            <person name="Yang G."/>
            <person name="Yin T."/>
            <person name="Douglas C."/>
            <person name="Marra M."/>
            <person name="Sandberg G."/>
            <person name="Van De Peer Y."/>
            <person name="Rokhsar D."/>
        </authorList>
    </citation>
    <scope>NUCLEOTIDE SEQUENCE</scope>
    <source>
        <strain evidence="1">Nisqually-1</strain>
    </source>
</reference>
<dbReference type="EMBL" id="CM009291">
    <property type="protein sequence ID" value="RQO86841.1"/>
    <property type="molecule type" value="Genomic_DNA"/>
</dbReference>
<gene>
    <name evidence="1" type="ORF">POPTR_002G116100</name>
</gene>
<accession>A0A3N7ERA0</accession>
<name>A0A3N7ERA0_POPTR</name>
<dbReference type="InParanoid" id="A0A3N7ERA0"/>
<organism evidence="1 2">
    <name type="scientific">Populus trichocarpa</name>
    <name type="common">Western balsam poplar</name>
    <name type="synonym">Populus balsamifera subsp. trichocarpa</name>
    <dbReference type="NCBI Taxonomy" id="3694"/>
    <lineage>
        <taxon>Eukaryota</taxon>
        <taxon>Viridiplantae</taxon>
        <taxon>Streptophyta</taxon>
        <taxon>Embryophyta</taxon>
        <taxon>Tracheophyta</taxon>
        <taxon>Spermatophyta</taxon>
        <taxon>Magnoliopsida</taxon>
        <taxon>eudicotyledons</taxon>
        <taxon>Gunneridae</taxon>
        <taxon>Pentapetalae</taxon>
        <taxon>rosids</taxon>
        <taxon>fabids</taxon>
        <taxon>Malpighiales</taxon>
        <taxon>Salicaceae</taxon>
        <taxon>Saliceae</taxon>
        <taxon>Populus</taxon>
    </lineage>
</organism>
<reference evidence="1 2" key="1">
    <citation type="journal article" date="2006" name="Science">
        <title>The genome of black cottonwood, Populus trichocarpa (Torr. &amp; Gray).</title>
        <authorList>
            <person name="Tuskan G.A."/>
            <person name="Difazio S."/>
            <person name="Jansson S."/>
            <person name="Bohlmann J."/>
            <person name="Grigoriev I."/>
            <person name="Hellsten U."/>
            <person name="Putnam N."/>
            <person name="Ralph S."/>
            <person name="Rombauts S."/>
            <person name="Salamov A."/>
            <person name="Schein J."/>
            <person name="Sterck L."/>
            <person name="Aerts A."/>
            <person name="Bhalerao R.R."/>
            <person name="Bhalerao R.P."/>
            <person name="Blaudez D."/>
            <person name="Boerjan W."/>
            <person name="Brun A."/>
            <person name="Brunner A."/>
            <person name="Busov V."/>
            <person name="Campbell M."/>
            <person name="Carlson J."/>
            <person name="Chalot M."/>
            <person name="Chapman J."/>
            <person name="Chen G.L."/>
            <person name="Cooper D."/>
            <person name="Coutinho P.M."/>
            <person name="Couturier J."/>
            <person name="Covert S."/>
            <person name="Cronk Q."/>
            <person name="Cunningham R."/>
            <person name="Davis J."/>
            <person name="Degroeve S."/>
            <person name="Dejardin A."/>
            <person name="Depamphilis C."/>
            <person name="Detter J."/>
            <person name="Dirks B."/>
            <person name="Dubchak I."/>
            <person name="Duplessis S."/>
            <person name="Ehlting J."/>
            <person name="Ellis B."/>
            <person name="Gendler K."/>
            <person name="Goodstein D."/>
            <person name="Gribskov M."/>
            <person name="Grimwood J."/>
            <person name="Groover A."/>
            <person name="Gunter L."/>
            <person name="Hamberger B."/>
            <person name="Heinze B."/>
            <person name="Helariutta Y."/>
            <person name="Henrissat B."/>
            <person name="Holligan D."/>
            <person name="Holt R."/>
            <person name="Huang W."/>
            <person name="Islam-Faridi N."/>
            <person name="Jones S."/>
            <person name="Jones-Rhoades M."/>
            <person name="Jorgensen R."/>
            <person name="Joshi C."/>
            <person name="Kangasjarvi J."/>
            <person name="Karlsson J."/>
            <person name="Kelleher C."/>
            <person name="Kirkpatrick R."/>
            <person name="Kirst M."/>
            <person name="Kohler A."/>
            <person name="Kalluri U."/>
            <person name="Larimer F."/>
            <person name="Leebens-Mack J."/>
            <person name="Leple J.C."/>
            <person name="Locascio P."/>
            <person name="Lou Y."/>
            <person name="Lucas S."/>
            <person name="Martin F."/>
            <person name="Montanini B."/>
            <person name="Napoli C."/>
            <person name="Nelson D.R."/>
            <person name="Nelson C."/>
            <person name="Nieminen K."/>
            <person name="Nilsson O."/>
            <person name="Pereda V."/>
            <person name="Peter G."/>
            <person name="Philippe R."/>
            <person name="Pilate G."/>
            <person name="Poliakov A."/>
            <person name="Razumovskaya J."/>
            <person name="Richardson P."/>
            <person name="Rinaldi C."/>
            <person name="Ritland K."/>
            <person name="Rouze P."/>
            <person name="Ryaboy D."/>
            <person name="Schmutz J."/>
            <person name="Schrader J."/>
            <person name="Segerman B."/>
            <person name="Shin H."/>
            <person name="Siddiqui A."/>
            <person name="Sterky F."/>
            <person name="Terry A."/>
            <person name="Tsai C.J."/>
            <person name="Uberbacher E."/>
            <person name="Unneberg P."/>
            <person name="Vahala J."/>
            <person name="Wall K."/>
            <person name="Wessler S."/>
            <person name="Yang G."/>
            <person name="Yin T."/>
            <person name="Douglas C."/>
            <person name="Marra M."/>
            <person name="Sandberg G."/>
            <person name="Van de Peer Y."/>
            <person name="Rokhsar D."/>
        </authorList>
    </citation>
    <scope>NUCLEOTIDE SEQUENCE [LARGE SCALE GENOMIC DNA]</scope>
    <source>
        <strain evidence="2">cv. Nisqually</strain>
        <strain evidence="1">Nisqually-1</strain>
    </source>
</reference>
<evidence type="ECO:0000313" key="1">
    <source>
        <dbReference type="EMBL" id="RQO86840.1"/>
    </source>
</evidence>
<protein>
    <submittedName>
        <fullName evidence="1">Uncharacterized protein</fullName>
    </submittedName>
</protein>
<keyword evidence="2" id="KW-1185">Reference proteome</keyword>
<proteinExistence type="predicted"/>
<dbReference type="Proteomes" id="UP000006729">
    <property type="component" value="Chromosome 2"/>
</dbReference>